<dbReference type="EMBL" id="JACRKR010000073">
    <property type="protein sequence ID" value="MBI5078673.1"/>
    <property type="molecule type" value="Genomic_DNA"/>
</dbReference>
<dbReference type="Pfam" id="PF07478">
    <property type="entry name" value="Dala_Dala_lig_C"/>
    <property type="match status" value="1"/>
</dbReference>
<organism evidence="11 12">
    <name type="scientific">Candidatus Saganbacteria bacterium</name>
    <dbReference type="NCBI Taxonomy" id="2575572"/>
    <lineage>
        <taxon>Bacteria</taxon>
        <taxon>Bacillati</taxon>
        <taxon>Saganbacteria</taxon>
    </lineage>
</organism>
<evidence type="ECO:0000313" key="12">
    <source>
        <dbReference type="Proteomes" id="UP000808761"/>
    </source>
</evidence>
<dbReference type="Proteomes" id="UP000808761">
    <property type="component" value="Unassembled WGS sequence"/>
</dbReference>
<evidence type="ECO:0000256" key="1">
    <source>
        <dbReference type="ARBA" id="ARBA00004496"/>
    </source>
</evidence>
<dbReference type="SUPFAM" id="SSF56059">
    <property type="entry name" value="Glutathione synthetase ATP-binding domain-like"/>
    <property type="match status" value="1"/>
</dbReference>
<evidence type="ECO:0000256" key="8">
    <source>
        <dbReference type="ARBA" id="ARBA00022984"/>
    </source>
</evidence>
<keyword evidence="8" id="KW-0573">Peptidoglycan synthesis</keyword>
<comment type="subcellular location">
    <subcellularLocation>
        <location evidence="1">Cytoplasm</location>
    </subcellularLocation>
</comment>
<dbReference type="PROSITE" id="PS00844">
    <property type="entry name" value="DALA_DALA_LIGASE_2"/>
    <property type="match status" value="1"/>
</dbReference>
<keyword evidence="4 11" id="KW-0436">Ligase</keyword>
<comment type="similarity">
    <text evidence="2">Belongs to the D-alanine--D-alanine ligase family.</text>
</comment>
<keyword evidence="7" id="KW-0133">Cell shape</keyword>
<evidence type="ECO:0000259" key="10">
    <source>
        <dbReference type="PROSITE" id="PS50975"/>
    </source>
</evidence>
<dbReference type="PROSITE" id="PS50975">
    <property type="entry name" value="ATP_GRASP"/>
    <property type="match status" value="1"/>
</dbReference>
<evidence type="ECO:0000256" key="7">
    <source>
        <dbReference type="ARBA" id="ARBA00022960"/>
    </source>
</evidence>
<dbReference type="PANTHER" id="PTHR23132">
    <property type="entry name" value="D-ALANINE--D-ALANINE LIGASE"/>
    <property type="match status" value="1"/>
</dbReference>
<evidence type="ECO:0000256" key="4">
    <source>
        <dbReference type="ARBA" id="ARBA00022598"/>
    </source>
</evidence>
<evidence type="ECO:0000256" key="6">
    <source>
        <dbReference type="ARBA" id="ARBA00022840"/>
    </source>
</evidence>
<keyword evidence="6 9" id="KW-0067">ATP-binding</keyword>
<protein>
    <submittedName>
        <fullName evidence="11">D-alanine--D-alanine ligase</fullName>
    </submittedName>
</protein>
<proteinExistence type="inferred from homology"/>
<feature type="domain" description="ATP-grasp" evidence="10">
    <location>
        <begin position="42"/>
        <end position="119"/>
    </location>
</feature>
<evidence type="ECO:0000313" key="11">
    <source>
        <dbReference type="EMBL" id="MBI5078673.1"/>
    </source>
</evidence>
<dbReference type="Gene3D" id="3.30.470.20">
    <property type="entry name" value="ATP-grasp fold, B domain"/>
    <property type="match status" value="1"/>
</dbReference>
<reference evidence="11" key="1">
    <citation type="submission" date="2020-07" db="EMBL/GenBank/DDBJ databases">
        <title>Huge and variable diversity of episymbiotic CPR bacteria and DPANN archaea in groundwater ecosystems.</title>
        <authorList>
            <person name="He C.Y."/>
            <person name="Keren R."/>
            <person name="Whittaker M."/>
            <person name="Farag I.F."/>
            <person name="Doudna J."/>
            <person name="Cate J.H.D."/>
            <person name="Banfield J.F."/>
        </authorList>
    </citation>
    <scope>NUCLEOTIDE SEQUENCE</scope>
    <source>
        <strain evidence="11">NC_groundwater_1860_Pr3_B-0.1um_51_7</strain>
    </source>
</reference>
<dbReference type="GO" id="GO:0008360">
    <property type="term" value="P:regulation of cell shape"/>
    <property type="evidence" value="ECO:0007669"/>
    <property type="project" value="UniProtKB-KW"/>
</dbReference>
<feature type="non-terminal residue" evidence="11">
    <location>
        <position position="1"/>
    </location>
</feature>
<dbReference type="GO" id="GO:0005737">
    <property type="term" value="C:cytoplasm"/>
    <property type="evidence" value="ECO:0007669"/>
    <property type="project" value="UniProtKB-SubCell"/>
</dbReference>
<evidence type="ECO:0000256" key="3">
    <source>
        <dbReference type="ARBA" id="ARBA00022490"/>
    </source>
</evidence>
<dbReference type="InterPro" id="IPR011095">
    <property type="entry name" value="Dala_Dala_lig_C"/>
</dbReference>
<keyword evidence="5 9" id="KW-0547">Nucleotide-binding</keyword>
<evidence type="ECO:0000256" key="9">
    <source>
        <dbReference type="PROSITE-ProRule" id="PRU00409"/>
    </source>
</evidence>
<dbReference type="GO" id="GO:0009252">
    <property type="term" value="P:peptidoglycan biosynthetic process"/>
    <property type="evidence" value="ECO:0007669"/>
    <property type="project" value="UniProtKB-KW"/>
</dbReference>
<keyword evidence="3" id="KW-0963">Cytoplasm</keyword>
<gene>
    <name evidence="11" type="ORF">HZB08_01445</name>
</gene>
<comment type="caution">
    <text evidence="11">The sequence shown here is derived from an EMBL/GenBank/DDBJ whole genome shotgun (WGS) entry which is preliminary data.</text>
</comment>
<dbReference type="PANTHER" id="PTHR23132:SF23">
    <property type="entry name" value="D-ALANINE--D-ALANINE LIGASE B"/>
    <property type="match status" value="1"/>
</dbReference>
<evidence type="ECO:0000256" key="5">
    <source>
        <dbReference type="ARBA" id="ARBA00022741"/>
    </source>
</evidence>
<name>A0A9D6UMJ0_UNCSA</name>
<accession>A0A9D6UMJ0</accession>
<dbReference type="GO" id="GO:0008716">
    <property type="term" value="F:D-alanine-D-alanine ligase activity"/>
    <property type="evidence" value="ECO:0007669"/>
    <property type="project" value="InterPro"/>
</dbReference>
<sequence length="122" mass="13500">TVGLVGRGEDLTALPVLELVPRRDFYDFEAKYTTGMTEFILPARLPRPLYEKTQETALAAHRALGCYGVSRVDIIISRDHIPYVHEVNTIPGMTEHSDLPAEAAQAGISFDKLAVKILESAY</sequence>
<dbReference type="AlphaFoldDB" id="A0A9D6UMJ0"/>
<dbReference type="GO" id="GO:0005524">
    <property type="term" value="F:ATP binding"/>
    <property type="evidence" value="ECO:0007669"/>
    <property type="project" value="UniProtKB-UniRule"/>
</dbReference>
<dbReference type="InterPro" id="IPR000291">
    <property type="entry name" value="D-Ala_lig_Van_CS"/>
</dbReference>
<evidence type="ECO:0000256" key="2">
    <source>
        <dbReference type="ARBA" id="ARBA00010871"/>
    </source>
</evidence>
<dbReference type="InterPro" id="IPR011761">
    <property type="entry name" value="ATP-grasp"/>
</dbReference>
<dbReference type="GO" id="GO:0046872">
    <property type="term" value="F:metal ion binding"/>
    <property type="evidence" value="ECO:0007669"/>
    <property type="project" value="InterPro"/>
</dbReference>